<keyword evidence="4" id="KW-1185">Reference proteome</keyword>
<dbReference type="PANTHER" id="PTHR33219">
    <property type="entry name" value="YLMG HOMOLOG PROTEIN 2, CHLOROPLASTIC"/>
    <property type="match status" value="1"/>
</dbReference>
<name>A0A4Y9VVU3_9PROT</name>
<dbReference type="Pfam" id="PF02325">
    <property type="entry name" value="CCB3_YggT"/>
    <property type="match status" value="2"/>
</dbReference>
<evidence type="ECO:0000256" key="1">
    <source>
        <dbReference type="ARBA" id="ARBA00010894"/>
    </source>
</evidence>
<feature type="transmembrane region" description="Helical" evidence="2">
    <location>
        <begin position="163"/>
        <end position="183"/>
    </location>
</feature>
<sequence>MLNNAILFLLQAVLSILSFAFLLRFYFQLTKAPFQNQLAQLIVTVTNFAVKPMRRILPSIGKIDLSTLALAYLTQLILSVCTLWLKGFPILIAGSTVWIVIFGIALIGIVSISLSIFLYAVLIQAILSWVNPHTPIAPVLNSLTYPVLRIFRKYIPPAGNFDLSPLAFIITAQLLLTTILIPLENNLLSTL</sequence>
<reference evidence="3 4" key="1">
    <citation type="submission" date="2018-02" db="EMBL/GenBank/DDBJ databases">
        <title>A novel lanthanide dependent methylotroph, Methylotenera sp. La3113.</title>
        <authorList>
            <person name="Lv H."/>
            <person name="Tani A."/>
        </authorList>
    </citation>
    <scope>NUCLEOTIDE SEQUENCE [LARGE SCALE GENOMIC DNA]</scope>
    <source>
        <strain evidence="3 4">La3113</strain>
    </source>
</reference>
<dbReference type="PANTHER" id="PTHR33219:SF14">
    <property type="entry name" value="PROTEIN COFACTOR ASSEMBLY OF COMPLEX C SUBUNIT B CCB3, CHLOROPLASTIC-RELATED"/>
    <property type="match status" value="1"/>
</dbReference>
<dbReference type="RefSeq" id="WP_135276110.1">
    <property type="nucleotide sequence ID" value="NZ_PQVH01000001.1"/>
</dbReference>
<feature type="transmembrane region" description="Helical" evidence="2">
    <location>
        <begin position="63"/>
        <end position="85"/>
    </location>
</feature>
<gene>
    <name evidence="3" type="ORF">C3Y98_00120</name>
</gene>
<comment type="caution">
    <text evidence="3">The sequence shown here is derived from an EMBL/GenBank/DDBJ whole genome shotgun (WGS) entry which is preliminary data.</text>
</comment>
<evidence type="ECO:0000313" key="4">
    <source>
        <dbReference type="Proteomes" id="UP000297706"/>
    </source>
</evidence>
<dbReference type="OrthoDB" id="9806665at2"/>
<dbReference type="InterPro" id="IPR003425">
    <property type="entry name" value="CCB3/YggT"/>
</dbReference>
<feature type="transmembrane region" description="Helical" evidence="2">
    <location>
        <begin position="97"/>
        <end position="122"/>
    </location>
</feature>
<protein>
    <submittedName>
        <fullName evidence="3">Osmotic-shock protein</fullName>
    </submittedName>
</protein>
<dbReference type="Proteomes" id="UP000297706">
    <property type="component" value="Unassembled WGS sequence"/>
</dbReference>
<comment type="similarity">
    <text evidence="1">Belongs to the YggT family.</text>
</comment>
<dbReference type="EMBL" id="PQVH01000001">
    <property type="protein sequence ID" value="TFW73327.1"/>
    <property type="molecule type" value="Genomic_DNA"/>
</dbReference>
<proteinExistence type="inferred from homology"/>
<keyword evidence="2" id="KW-1133">Transmembrane helix</keyword>
<feature type="transmembrane region" description="Helical" evidence="2">
    <location>
        <begin position="6"/>
        <end position="27"/>
    </location>
</feature>
<dbReference type="GO" id="GO:0016020">
    <property type="term" value="C:membrane"/>
    <property type="evidence" value="ECO:0007669"/>
    <property type="project" value="InterPro"/>
</dbReference>
<organism evidence="3 4">
    <name type="scientific">Methylotenera oryzisoli</name>
    <dbReference type="NCBI Taxonomy" id="2080758"/>
    <lineage>
        <taxon>Bacteria</taxon>
        <taxon>Pseudomonadati</taxon>
        <taxon>Pseudomonadota</taxon>
        <taxon>Betaproteobacteria</taxon>
        <taxon>Nitrosomonadales</taxon>
        <taxon>Methylophilaceae</taxon>
        <taxon>Methylotenera</taxon>
    </lineage>
</organism>
<dbReference type="AlphaFoldDB" id="A0A4Y9VVU3"/>
<keyword evidence="2" id="KW-0812">Transmembrane</keyword>
<evidence type="ECO:0000313" key="3">
    <source>
        <dbReference type="EMBL" id="TFW73327.1"/>
    </source>
</evidence>
<evidence type="ECO:0000256" key="2">
    <source>
        <dbReference type="SAM" id="Phobius"/>
    </source>
</evidence>
<accession>A0A4Y9VVU3</accession>
<keyword evidence="2" id="KW-0472">Membrane</keyword>